<dbReference type="NCBIfam" id="NF033536">
    <property type="entry name" value="lasso_PqqD_Bac"/>
    <property type="match status" value="1"/>
</dbReference>
<dbReference type="OrthoDB" id="1495225at2"/>
<name>A0A398CKF1_9BACL</name>
<dbReference type="InterPro" id="IPR008792">
    <property type="entry name" value="PQQD"/>
</dbReference>
<dbReference type="Pfam" id="PF05402">
    <property type="entry name" value="PqqD"/>
    <property type="match status" value="1"/>
</dbReference>
<dbReference type="EMBL" id="QXJM01000030">
    <property type="protein sequence ID" value="RIE03786.1"/>
    <property type="molecule type" value="Genomic_DNA"/>
</dbReference>
<evidence type="ECO:0000313" key="2">
    <source>
        <dbReference type="Proteomes" id="UP000266340"/>
    </source>
</evidence>
<accession>A0A398CKF1</accession>
<dbReference type="AlphaFoldDB" id="A0A398CKF1"/>
<dbReference type="Proteomes" id="UP000266340">
    <property type="component" value="Unassembled WGS sequence"/>
</dbReference>
<sequence>MATDTKLNATNYVLQGEGNVVSDMDGEKVMLSVSNGKYYNLGEIGGRIWDLIASPISIGQVVNLLLEEFSVDRAECERHVLVFLEQLSAEKLIHVGETVKLK</sequence>
<protein>
    <submittedName>
        <fullName evidence="1">Lasso peptide biosynthesis PqqD family chaperone</fullName>
    </submittedName>
</protein>
<organism evidence="1 2">
    <name type="scientific">Cohnella faecalis</name>
    <dbReference type="NCBI Taxonomy" id="2315694"/>
    <lineage>
        <taxon>Bacteria</taxon>
        <taxon>Bacillati</taxon>
        <taxon>Bacillota</taxon>
        <taxon>Bacilli</taxon>
        <taxon>Bacillales</taxon>
        <taxon>Paenibacillaceae</taxon>
        <taxon>Cohnella</taxon>
    </lineage>
</organism>
<proteinExistence type="predicted"/>
<dbReference type="InterPro" id="IPR041881">
    <property type="entry name" value="PqqD_sf"/>
</dbReference>
<dbReference type="Gene3D" id="1.10.10.1150">
    <property type="entry name" value="Coenzyme PQQ synthesis protein D (PqqD)"/>
    <property type="match status" value="1"/>
</dbReference>
<gene>
    <name evidence="1" type="ORF">D3H35_09540</name>
</gene>
<dbReference type="RefSeq" id="WP_119148858.1">
    <property type="nucleotide sequence ID" value="NZ_JBHSOV010000021.1"/>
</dbReference>
<comment type="caution">
    <text evidence="1">The sequence shown here is derived from an EMBL/GenBank/DDBJ whole genome shotgun (WGS) entry which is preliminary data.</text>
</comment>
<reference evidence="1 2" key="1">
    <citation type="submission" date="2018-09" db="EMBL/GenBank/DDBJ databases">
        <title>Cohnella cavernae sp. nov., isolated from a karst cave.</title>
        <authorList>
            <person name="Zhu H."/>
        </authorList>
    </citation>
    <scope>NUCLEOTIDE SEQUENCE [LARGE SCALE GENOMIC DNA]</scope>
    <source>
        <strain evidence="1 2">K2E09-144</strain>
    </source>
</reference>
<evidence type="ECO:0000313" key="1">
    <source>
        <dbReference type="EMBL" id="RIE03786.1"/>
    </source>
</evidence>
<keyword evidence="2" id="KW-1185">Reference proteome</keyword>